<protein>
    <submittedName>
        <fullName evidence="1">Unannotated protein</fullName>
    </submittedName>
</protein>
<dbReference type="EMBL" id="CAFBON010000031">
    <property type="protein sequence ID" value="CAB4979617.1"/>
    <property type="molecule type" value="Genomic_DNA"/>
</dbReference>
<reference evidence="1" key="1">
    <citation type="submission" date="2020-05" db="EMBL/GenBank/DDBJ databases">
        <authorList>
            <person name="Chiriac C."/>
            <person name="Salcher M."/>
            <person name="Ghai R."/>
            <person name="Kavagutti S V."/>
        </authorList>
    </citation>
    <scope>NUCLEOTIDE SEQUENCE</scope>
</reference>
<accession>A0A6J7MG55</accession>
<organism evidence="1">
    <name type="scientific">freshwater metagenome</name>
    <dbReference type="NCBI Taxonomy" id="449393"/>
    <lineage>
        <taxon>unclassified sequences</taxon>
        <taxon>metagenomes</taxon>
        <taxon>ecological metagenomes</taxon>
    </lineage>
</organism>
<sequence>MIAAASARVSWSRANPTIAIAASTPSWPIPNAERRKDSPNTSTRRTWRITASAFAVNLRRSVASARIDRVPTADAIASSTTSLIAVLRSRRSCAKRDQRFAIALRRISKKAMTPSIRSPIPRSMYSSSEVDSSSAATAGTPLVCAFNSASVTFST</sequence>
<dbReference type="AlphaFoldDB" id="A0A6J7MG55"/>
<name>A0A6J7MG55_9ZZZZ</name>
<gene>
    <name evidence="1" type="ORF">UFOPK3954_00462</name>
</gene>
<proteinExistence type="predicted"/>
<evidence type="ECO:0000313" key="1">
    <source>
        <dbReference type="EMBL" id="CAB4979617.1"/>
    </source>
</evidence>